<sequence>MAYLLDTCYSTRSNWDKTKSLSKQELFVAIDVYLLQQLTYMLDRLLVLDMYPTSESPIAITDDSFVATDDSSAATDEHQLQHMSIYA</sequence>
<dbReference type="EMBL" id="JACXVP010000009">
    <property type="protein sequence ID" value="KAG5586920.1"/>
    <property type="molecule type" value="Genomic_DNA"/>
</dbReference>
<dbReference type="AlphaFoldDB" id="A0A9J5XIW7"/>
<evidence type="ECO:0000313" key="1">
    <source>
        <dbReference type="EMBL" id="KAG5586920.1"/>
    </source>
</evidence>
<comment type="caution">
    <text evidence="1">The sequence shown here is derived from an EMBL/GenBank/DDBJ whole genome shotgun (WGS) entry which is preliminary data.</text>
</comment>
<reference evidence="1 2" key="1">
    <citation type="submission" date="2020-09" db="EMBL/GenBank/DDBJ databases">
        <title>De no assembly of potato wild relative species, Solanum commersonii.</title>
        <authorList>
            <person name="Cho K."/>
        </authorList>
    </citation>
    <scope>NUCLEOTIDE SEQUENCE [LARGE SCALE GENOMIC DNA]</scope>
    <source>
        <strain evidence="1">LZ3.2</strain>
        <tissue evidence="1">Leaf</tissue>
    </source>
</reference>
<evidence type="ECO:0000313" key="2">
    <source>
        <dbReference type="Proteomes" id="UP000824120"/>
    </source>
</evidence>
<proteinExistence type="predicted"/>
<accession>A0A9J5XIW7</accession>
<dbReference type="Proteomes" id="UP000824120">
    <property type="component" value="Chromosome 9"/>
</dbReference>
<name>A0A9J5XIW7_SOLCO</name>
<organism evidence="1 2">
    <name type="scientific">Solanum commersonii</name>
    <name type="common">Commerson's wild potato</name>
    <name type="synonym">Commerson's nightshade</name>
    <dbReference type="NCBI Taxonomy" id="4109"/>
    <lineage>
        <taxon>Eukaryota</taxon>
        <taxon>Viridiplantae</taxon>
        <taxon>Streptophyta</taxon>
        <taxon>Embryophyta</taxon>
        <taxon>Tracheophyta</taxon>
        <taxon>Spermatophyta</taxon>
        <taxon>Magnoliopsida</taxon>
        <taxon>eudicotyledons</taxon>
        <taxon>Gunneridae</taxon>
        <taxon>Pentapetalae</taxon>
        <taxon>asterids</taxon>
        <taxon>lamiids</taxon>
        <taxon>Solanales</taxon>
        <taxon>Solanaceae</taxon>
        <taxon>Solanoideae</taxon>
        <taxon>Solaneae</taxon>
        <taxon>Solanum</taxon>
    </lineage>
</organism>
<protein>
    <submittedName>
        <fullName evidence="1">Uncharacterized protein</fullName>
    </submittedName>
</protein>
<gene>
    <name evidence="1" type="ORF">H5410_047354</name>
</gene>
<keyword evidence="2" id="KW-1185">Reference proteome</keyword>